<organism evidence="2 4">
    <name type="scientific">Favolaschia claudopus</name>
    <dbReference type="NCBI Taxonomy" id="2862362"/>
    <lineage>
        <taxon>Eukaryota</taxon>
        <taxon>Fungi</taxon>
        <taxon>Dikarya</taxon>
        <taxon>Basidiomycota</taxon>
        <taxon>Agaricomycotina</taxon>
        <taxon>Agaricomycetes</taxon>
        <taxon>Agaricomycetidae</taxon>
        <taxon>Agaricales</taxon>
        <taxon>Marasmiineae</taxon>
        <taxon>Mycenaceae</taxon>
        <taxon>Favolaschia</taxon>
    </lineage>
</organism>
<protein>
    <submittedName>
        <fullName evidence="2">Uncharacterized protein</fullName>
    </submittedName>
</protein>
<proteinExistence type="predicted"/>
<accession>A0AAW0DG44</accession>
<dbReference type="EMBL" id="JAWWNJ010000007">
    <property type="protein sequence ID" value="KAK7051848.1"/>
    <property type="molecule type" value="Genomic_DNA"/>
</dbReference>
<keyword evidence="4" id="KW-1185">Reference proteome</keyword>
<feature type="region of interest" description="Disordered" evidence="1">
    <location>
        <begin position="176"/>
        <end position="205"/>
    </location>
</feature>
<name>A0AAW0DG44_9AGAR</name>
<feature type="compositionally biased region" description="Polar residues" evidence="1">
    <location>
        <begin position="85"/>
        <end position="112"/>
    </location>
</feature>
<dbReference type="EMBL" id="JAWWNJ010000007">
    <property type="protein sequence ID" value="KAK7051845.1"/>
    <property type="molecule type" value="Genomic_DNA"/>
</dbReference>
<dbReference type="AlphaFoldDB" id="A0AAW0DG44"/>
<feature type="region of interest" description="Disordered" evidence="1">
    <location>
        <begin position="35"/>
        <end position="116"/>
    </location>
</feature>
<dbReference type="Proteomes" id="UP001362999">
    <property type="component" value="Unassembled WGS sequence"/>
</dbReference>
<evidence type="ECO:0000313" key="4">
    <source>
        <dbReference type="Proteomes" id="UP001362999"/>
    </source>
</evidence>
<evidence type="ECO:0000313" key="2">
    <source>
        <dbReference type="EMBL" id="KAK7051845.1"/>
    </source>
</evidence>
<reference evidence="2 4" key="1">
    <citation type="journal article" date="2024" name="J Genomics">
        <title>Draft genome sequencing and assembly of Favolaschia claudopus CIRM-BRFM 2984 isolated from oak limbs.</title>
        <authorList>
            <person name="Navarro D."/>
            <person name="Drula E."/>
            <person name="Chaduli D."/>
            <person name="Cazenave R."/>
            <person name="Ahrendt S."/>
            <person name="Wang J."/>
            <person name="Lipzen A."/>
            <person name="Daum C."/>
            <person name="Barry K."/>
            <person name="Grigoriev I.V."/>
            <person name="Favel A."/>
            <person name="Rosso M.N."/>
            <person name="Martin F."/>
        </authorList>
    </citation>
    <scope>NUCLEOTIDE SEQUENCE [LARGE SCALE GENOMIC DNA]</scope>
    <source>
        <strain evidence="2 4">CIRM-BRFM 2984</strain>
    </source>
</reference>
<evidence type="ECO:0000313" key="3">
    <source>
        <dbReference type="EMBL" id="KAK7051848.1"/>
    </source>
</evidence>
<sequence length="205" mass="22327">MLLNRGFLKSQEKGNFRIDGSSHGVVCSCFCQRTSRPLSRSSHPTTQPQSSSRSTPNSEPQLTQTVAAAAADEPSPPRLAPVTHACSTVDSESQTVPTLTSSPYSAPTATQTRPLRLPPQYLPPVIKIALSALPQHVPSHRVRRRRSMLPRQLALWDDAPPLATLKRRHAHIETLNGEKTEVPLNSQDLPVGSLRASARAPKSQN</sequence>
<gene>
    <name evidence="2" type="ORF">R3P38DRAFT_2762318</name>
    <name evidence="3" type="ORF">R3P38DRAFT_2762322</name>
</gene>
<comment type="caution">
    <text evidence="2">The sequence shown here is derived from an EMBL/GenBank/DDBJ whole genome shotgun (WGS) entry which is preliminary data.</text>
</comment>
<evidence type="ECO:0000256" key="1">
    <source>
        <dbReference type="SAM" id="MobiDB-lite"/>
    </source>
</evidence>
<feature type="compositionally biased region" description="Low complexity" evidence="1">
    <location>
        <begin position="39"/>
        <end position="61"/>
    </location>
</feature>